<sequence length="272" mass="30083">VLKHHLDEATRAPGRRKYQHFEEYEEAPFEEDADLEGLYDFPGPGFPTQYAPVQTDIGTEEETKELARAGTFLEQIRGVIDDKMQMTAYAIYDHAVDFTSRSKQQREVEAGSSEKEVIKKARQEDVTVTAEVRGSHETSVSEPTPIIQSTLEMAPSTIPTTSAHTPMETALSAAVIMTEIALLTSEVKALTLAVAQQVLIKYVTQIKSATQAVQPIVSERTMEAAITIFSAEGEEEEELVDYFDDSNAAVDTLFEDYANSLVDSKMPSLKVP</sequence>
<keyword evidence="2" id="KW-1185">Reference proteome</keyword>
<dbReference type="AlphaFoldDB" id="A0A5P1EB15"/>
<feature type="non-terminal residue" evidence="1">
    <location>
        <position position="1"/>
    </location>
</feature>
<dbReference type="Proteomes" id="UP000243459">
    <property type="component" value="Chromosome 7"/>
</dbReference>
<name>A0A5P1EB15_ASPOF</name>
<reference evidence="2" key="1">
    <citation type="journal article" date="2017" name="Nat. Commun.">
        <title>The asparagus genome sheds light on the origin and evolution of a young Y chromosome.</title>
        <authorList>
            <person name="Harkess A."/>
            <person name="Zhou J."/>
            <person name="Xu C."/>
            <person name="Bowers J.E."/>
            <person name="Van der Hulst R."/>
            <person name="Ayyampalayam S."/>
            <person name="Mercati F."/>
            <person name="Riccardi P."/>
            <person name="McKain M.R."/>
            <person name="Kakrana A."/>
            <person name="Tang H."/>
            <person name="Ray J."/>
            <person name="Groenendijk J."/>
            <person name="Arikit S."/>
            <person name="Mathioni S.M."/>
            <person name="Nakano M."/>
            <person name="Shan H."/>
            <person name="Telgmann-Rauber A."/>
            <person name="Kanno A."/>
            <person name="Yue Z."/>
            <person name="Chen H."/>
            <person name="Li W."/>
            <person name="Chen Y."/>
            <person name="Xu X."/>
            <person name="Zhang Y."/>
            <person name="Luo S."/>
            <person name="Chen H."/>
            <person name="Gao J."/>
            <person name="Mao Z."/>
            <person name="Pires J.C."/>
            <person name="Luo M."/>
            <person name="Kudrna D."/>
            <person name="Wing R.A."/>
            <person name="Meyers B.C."/>
            <person name="Yi K."/>
            <person name="Kong H."/>
            <person name="Lavrijsen P."/>
            <person name="Sunseri F."/>
            <person name="Falavigna A."/>
            <person name="Ye Y."/>
            <person name="Leebens-Mack J.H."/>
            <person name="Chen G."/>
        </authorList>
    </citation>
    <scope>NUCLEOTIDE SEQUENCE [LARGE SCALE GENOMIC DNA]</scope>
    <source>
        <strain evidence="2">cv. DH0086</strain>
    </source>
</reference>
<evidence type="ECO:0000313" key="1">
    <source>
        <dbReference type="EMBL" id="ONK62953.1"/>
    </source>
</evidence>
<protein>
    <submittedName>
        <fullName evidence="1">Uncharacterized protein</fullName>
    </submittedName>
</protein>
<dbReference type="EMBL" id="CM007387">
    <property type="protein sequence ID" value="ONK62953.1"/>
    <property type="molecule type" value="Genomic_DNA"/>
</dbReference>
<accession>A0A5P1EB15</accession>
<dbReference type="Gramene" id="ONK62953">
    <property type="protein sequence ID" value="ONK62953"/>
    <property type="gene ID" value="A4U43_C07F9830"/>
</dbReference>
<evidence type="ECO:0000313" key="2">
    <source>
        <dbReference type="Proteomes" id="UP000243459"/>
    </source>
</evidence>
<proteinExistence type="predicted"/>
<gene>
    <name evidence="1" type="ORF">A4U43_C07F9830</name>
</gene>
<organism evidence="1 2">
    <name type="scientific">Asparagus officinalis</name>
    <name type="common">Garden asparagus</name>
    <dbReference type="NCBI Taxonomy" id="4686"/>
    <lineage>
        <taxon>Eukaryota</taxon>
        <taxon>Viridiplantae</taxon>
        <taxon>Streptophyta</taxon>
        <taxon>Embryophyta</taxon>
        <taxon>Tracheophyta</taxon>
        <taxon>Spermatophyta</taxon>
        <taxon>Magnoliopsida</taxon>
        <taxon>Liliopsida</taxon>
        <taxon>Asparagales</taxon>
        <taxon>Asparagaceae</taxon>
        <taxon>Asparagoideae</taxon>
        <taxon>Asparagus</taxon>
    </lineage>
</organism>